<organism evidence="1 2">
    <name type="scientific">Naganishia onofrii</name>
    <dbReference type="NCBI Taxonomy" id="1851511"/>
    <lineage>
        <taxon>Eukaryota</taxon>
        <taxon>Fungi</taxon>
        <taxon>Dikarya</taxon>
        <taxon>Basidiomycota</taxon>
        <taxon>Agaricomycotina</taxon>
        <taxon>Tremellomycetes</taxon>
        <taxon>Filobasidiales</taxon>
        <taxon>Filobasidiaceae</taxon>
        <taxon>Naganishia</taxon>
    </lineage>
</organism>
<gene>
    <name evidence="1" type="ORF">QFC24_005236</name>
</gene>
<dbReference type="Proteomes" id="UP001234202">
    <property type="component" value="Unassembled WGS sequence"/>
</dbReference>
<protein>
    <submittedName>
        <fullName evidence="1">Uncharacterized protein</fullName>
    </submittedName>
</protein>
<reference evidence="1" key="1">
    <citation type="submission" date="2023-04" db="EMBL/GenBank/DDBJ databases">
        <title>Draft Genome sequencing of Naganishia species isolated from polar environments using Oxford Nanopore Technology.</title>
        <authorList>
            <person name="Leo P."/>
            <person name="Venkateswaran K."/>
        </authorList>
    </citation>
    <scope>NUCLEOTIDE SEQUENCE</scope>
    <source>
        <strain evidence="1">DBVPG 5303</strain>
    </source>
</reference>
<proteinExistence type="predicted"/>
<keyword evidence="2" id="KW-1185">Reference proteome</keyword>
<accession>A0ACC2XAY4</accession>
<dbReference type="EMBL" id="JASBWV010000020">
    <property type="protein sequence ID" value="KAJ9120559.1"/>
    <property type="molecule type" value="Genomic_DNA"/>
</dbReference>
<name>A0ACC2XAY4_9TREE</name>
<sequence>MSKLFARLAGGGKKKDARPTPPVSPAPAPTAVKVPSYSSSNDIKNSPISPRPPRIDLDFRTTSSPVGNTSPAPHSAVSTPATSSRNARVGGDRETEVMEEDEAKRLSEERFDWKQVEHAWSLAGRQLLAVGLETPHLFERNYPTTPETEEQINRLLSLLMISTSPEPLSILPSLPSLTDFYPAPEFIPRTPGWFDNDFTTNVQAVKDPRILVGLLRRVTSQVAVVSAVDDKEAEVAGRQEKQERGSQYIALPQWYTTFIISDKTSSHPTDVYTTLLAPLISKQHHIALSTIFDTWLHIDTSSRFNSTSARFLADITAWWIMACWPRLLSYAKISGEGVIGWQMFYDAWVEAGEAVYRLFLSWIRNQPTSTLPLRAMELVQSYPALPSDTDINPETDVLLLNLAYTLPATAHKKTTHEDVIPVSSREMVAVLLEAVGSGTGRGKTEGVDDEEVGSWRHPAAIGSPDSGRDGTTTLRQIIQAIKDAQHLSSASSSSRNVNGIHTPPAKGSADDGPLYRPFRTPSSSSFMQGIDTPDRSPSVNGGTPHSTRNASALGFPPESPHSVSHATPTGGITEPDASWMDFAQSGFDGGSSNLREKPFVLGEAFKEAPQVSKSHVPLRKPESHTAATLGIGRPGQAATRKPTPKGTYTFKSVGVTRLRPSFFEFEKDASRIPHATEGWPAFMVLTLDDRVVQQFDLRSRHLLVLVDTTESEKPEIPPTPVEKDQDSRVRSVSAPLQTPPLPPNIVQIGYTSPTADDSDKRNRRRSFFRSFSGGSNKNRRSISSPLSSPSLPNSRMSESPLPRVIEKREPPLPSPKPSQSPLPTVATAVPLPSQNLLEPYRPIHSRSTSSVHRKPAPVLDQDELRELERSESRTRTSTDMRDGDNKGGITIPHPLVVEDNVEVIRTDSIGSSSSTRNDSDSPRSLPRRRRSMAPSPASVGDVQAGEDGVPVIALNKLALDDEIEEKSSANVDDDMATGGPSSIGQALDVEPDASNDEIQEKGVLEQAIGKDNVGSATLNAPVILGAIL</sequence>
<evidence type="ECO:0000313" key="1">
    <source>
        <dbReference type="EMBL" id="KAJ9120559.1"/>
    </source>
</evidence>
<comment type="caution">
    <text evidence="1">The sequence shown here is derived from an EMBL/GenBank/DDBJ whole genome shotgun (WGS) entry which is preliminary data.</text>
</comment>
<evidence type="ECO:0000313" key="2">
    <source>
        <dbReference type="Proteomes" id="UP001234202"/>
    </source>
</evidence>